<dbReference type="PANTHER" id="PTHR37984:SF15">
    <property type="entry name" value="INTEGRASE CATALYTIC DOMAIN-CONTAINING PROTEIN"/>
    <property type="match status" value="1"/>
</dbReference>
<dbReference type="Gene3D" id="3.30.420.10">
    <property type="entry name" value="Ribonuclease H-like superfamily/Ribonuclease H"/>
    <property type="match status" value="1"/>
</dbReference>
<dbReference type="InterPro" id="IPR043502">
    <property type="entry name" value="DNA/RNA_pol_sf"/>
</dbReference>
<dbReference type="SUPFAM" id="SSF57756">
    <property type="entry name" value="Retrovirus zinc finger-like domains"/>
    <property type="match status" value="1"/>
</dbReference>
<dbReference type="Gene3D" id="4.10.60.10">
    <property type="entry name" value="Zinc finger, CCHC-type"/>
    <property type="match status" value="1"/>
</dbReference>
<dbReference type="SUPFAM" id="SSF53098">
    <property type="entry name" value="Ribonuclease H-like"/>
    <property type="match status" value="1"/>
</dbReference>
<dbReference type="Pfam" id="PF17919">
    <property type="entry name" value="RT_RNaseH_2"/>
    <property type="match status" value="1"/>
</dbReference>
<dbReference type="InterPro" id="IPR050951">
    <property type="entry name" value="Retrovirus_Pol_polyprotein"/>
</dbReference>
<dbReference type="InterPro" id="IPR036397">
    <property type="entry name" value="RNaseH_sf"/>
</dbReference>
<keyword evidence="1" id="KW-0645">Protease</keyword>
<dbReference type="GO" id="GO:0015074">
    <property type="term" value="P:DNA integration"/>
    <property type="evidence" value="ECO:0007669"/>
    <property type="project" value="InterPro"/>
</dbReference>
<dbReference type="Pfam" id="PF17921">
    <property type="entry name" value="Integrase_H2C2"/>
    <property type="match status" value="1"/>
</dbReference>
<protein>
    <recommendedName>
        <fullName evidence="7">Reverse transcriptase domain-containing protein</fullName>
    </recommendedName>
</protein>
<proteinExistence type="predicted"/>
<dbReference type="PROSITE" id="PS50158">
    <property type="entry name" value="ZF_CCHC"/>
    <property type="match status" value="1"/>
</dbReference>
<dbReference type="PROSITE" id="PS50994">
    <property type="entry name" value="INTEGRASE"/>
    <property type="match status" value="1"/>
</dbReference>
<dbReference type="Gene3D" id="1.10.340.70">
    <property type="match status" value="1"/>
</dbReference>
<keyword evidence="2" id="KW-0238">DNA-binding</keyword>
<evidence type="ECO:0008006" key="7">
    <source>
        <dbReference type="Google" id="ProtNLM"/>
    </source>
</evidence>
<evidence type="ECO:0000313" key="6">
    <source>
        <dbReference type="EMBL" id="GEU70550.1"/>
    </source>
</evidence>
<dbReference type="InterPro" id="IPR036875">
    <property type="entry name" value="Znf_CCHC_sf"/>
</dbReference>
<keyword evidence="3" id="KW-0479">Metal-binding</keyword>
<dbReference type="InterPro" id="IPR012337">
    <property type="entry name" value="RNaseH-like_sf"/>
</dbReference>
<dbReference type="InterPro" id="IPR001878">
    <property type="entry name" value="Znf_CCHC"/>
</dbReference>
<dbReference type="EMBL" id="BKCJ010006134">
    <property type="protein sequence ID" value="GEU70550.1"/>
    <property type="molecule type" value="Genomic_DNA"/>
</dbReference>
<dbReference type="InterPro" id="IPR001584">
    <property type="entry name" value="Integrase_cat-core"/>
</dbReference>
<reference evidence="6" key="1">
    <citation type="journal article" date="2019" name="Sci. Rep.">
        <title>Draft genome of Tanacetum cinerariifolium, the natural source of mosquito coil.</title>
        <authorList>
            <person name="Yamashiro T."/>
            <person name="Shiraishi A."/>
            <person name="Satake H."/>
            <person name="Nakayama K."/>
        </authorList>
    </citation>
    <scope>NUCLEOTIDE SEQUENCE</scope>
</reference>
<dbReference type="SUPFAM" id="SSF56672">
    <property type="entry name" value="DNA/RNA polymerases"/>
    <property type="match status" value="2"/>
</dbReference>
<evidence type="ECO:0000256" key="1">
    <source>
        <dbReference type="ARBA" id="ARBA00022670"/>
    </source>
</evidence>
<feature type="domain" description="CCHC-type" evidence="4">
    <location>
        <begin position="1056"/>
        <end position="1069"/>
    </location>
</feature>
<feature type="domain" description="Integrase catalytic" evidence="5">
    <location>
        <begin position="1497"/>
        <end position="1608"/>
    </location>
</feature>
<dbReference type="GO" id="GO:0006508">
    <property type="term" value="P:proteolysis"/>
    <property type="evidence" value="ECO:0007669"/>
    <property type="project" value="UniProtKB-KW"/>
</dbReference>
<dbReference type="GO" id="GO:0003677">
    <property type="term" value="F:DNA binding"/>
    <property type="evidence" value="ECO:0007669"/>
    <property type="project" value="UniProtKB-KW"/>
</dbReference>
<evidence type="ECO:0000256" key="3">
    <source>
        <dbReference type="PROSITE-ProRule" id="PRU00047"/>
    </source>
</evidence>
<dbReference type="InterPro" id="IPR041577">
    <property type="entry name" value="RT_RNaseH_2"/>
</dbReference>
<dbReference type="GO" id="GO:0008233">
    <property type="term" value="F:peptidase activity"/>
    <property type="evidence" value="ECO:0007669"/>
    <property type="project" value="UniProtKB-KW"/>
</dbReference>
<organism evidence="6">
    <name type="scientific">Tanacetum cinerariifolium</name>
    <name type="common">Dalmatian daisy</name>
    <name type="synonym">Chrysanthemum cinerariifolium</name>
    <dbReference type="NCBI Taxonomy" id="118510"/>
    <lineage>
        <taxon>Eukaryota</taxon>
        <taxon>Viridiplantae</taxon>
        <taxon>Streptophyta</taxon>
        <taxon>Embryophyta</taxon>
        <taxon>Tracheophyta</taxon>
        <taxon>Spermatophyta</taxon>
        <taxon>Magnoliopsida</taxon>
        <taxon>eudicotyledons</taxon>
        <taxon>Gunneridae</taxon>
        <taxon>Pentapetalae</taxon>
        <taxon>asterids</taxon>
        <taxon>campanulids</taxon>
        <taxon>Asterales</taxon>
        <taxon>Asteraceae</taxon>
        <taxon>Asteroideae</taxon>
        <taxon>Anthemideae</taxon>
        <taxon>Anthemidinae</taxon>
        <taxon>Tanacetum</taxon>
    </lineage>
</organism>
<evidence type="ECO:0000259" key="5">
    <source>
        <dbReference type="PROSITE" id="PS50994"/>
    </source>
</evidence>
<dbReference type="Gene3D" id="3.10.10.10">
    <property type="entry name" value="HIV Type 1 Reverse Transcriptase, subunit A, domain 1"/>
    <property type="match status" value="1"/>
</dbReference>
<evidence type="ECO:0000256" key="2">
    <source>
        <dbReference type="ARBA" id="ARBA00023125"/>
    </source>
</evidence>
<dbReference type="PANTHER" id="PTHR37984">
    <property type="entry name" value="PROTEIN CBG26694"/>
    <property type="match status" value="1"/>
</dbReference>
<dbReference type="GO" id="GO:0008270">
    <property type="term" value="F:zinc ion binding"/>
    <property type="evidence" value="ECO:0007669"/>
    <property type="project" value="UniProtKB-KW"/>
</dbReference>
<dbReference type="SMART" id="SM00343">
    <property type="entry name" value="ZnF_C2HC"/>
    <property type="match status" value="3"/>
</dbReference>
<evidence type="ECO:0000259" key="4">
    <source>
        <dbReference type="PROSITE" id="PS50158"/>
    </source>
</evidence>
<dbReference type="InterPro" id="IPR041588">
    <property type="entry name" value="Integrase_H2C2"/>
</dbReference>
<dbReference type="Pfam" id="PF00098">
    <property type="entry name" value="zf-CCHC"/>
    <property type="match status" value="1"/>
</dbReference>
<gene>
    <name evidence="6" type="ORF">Tci_042528</name>
</gene>
<accession>A0A6L2MA87</accession>
<keyword evidence="1" id="KW-0378">Hydrolase</keyword>
<name>A0A6L2MA87_TANCI</name>
<sequence>MESVDNIDALDGTIKNIDGKVVRDGNQSEPGCSDVSKDEDTNVKQSFAAMFKKLDANKDVRITHMKSKRVKGENVAIPLDDVKDISQRFDNTLYGYFIRKRLAFPLEGMERVLENGPWLIRLVPLILNIRTPNSQLNKDVITSVPVWVKLYHVPIIAYSKVGLSLITSQLGKPIMLDAHMSTVCQKSWGRNTYARSLIEVSTLTTLKESIVVAVPYLDESGHSLETVDVEYEWQPSRCGTCKVFDHFDSDCLKRVKVVEPQVVKEDDGFTKVTRKNGKGKQKGKQKQIAGVRLKPKPSYTYRVVGTKNKNDQEASSSFQKTDNSQPVSKSFVSKDECILEIHNSFDSLMEKVKVLDMSQESYTSDEEVEEHYVELDPRHSKDAKNDYIGASTPSRNGIGRLIICHALKDLGSSLDGTQISLRELWDNLVMHKAYVRDRPWCVLGDFNVSLTENEKSIVSSYVDRGMQDFQECVDCVKFTDVKSIDGWKLEVSGFWMYKVIKRLKVLKKPLRKLLYDHGNIHDNVKKLRKELDEAQIELDSDPNNIEKREMEATVLKAFNDAIMIEESFLNEKSKVDWHKLGDANTSYFHNVVKSQAARNRIDCLTNSDGTCLDGDQVPMAFIKHYTNFLGQVGGTSLFVTDDLFSNMLSNEAADHMVREVTSKEIHDAILAMGDKKAPGPDGYSALFFKESWNIIALDVTKAVKEFFTNEVLLKELNHTIIALIPKVNSPMSINDYRLISCCNVLLKCISSIIANRMKDCLQNLVSLNQYAFVLGRCISDNILLIQELMHNYHLDRGIPRCAFKVNIQEAYDTNSKGTPRYLNNLNNKEVEFSVAEMWDCIRHRNTELHVTSYGRSGILALEDSKFGFEGLAFLVMMDVLLSGVLGLFYWALCNLKWYFPIGAIVREMEMVETMDVPTRLLLPVTLRSFMEMVAFLVEEFCLRNKMEKLENEFWNHIMVGANHVAYTDRFHELAKLVPHLVTLESSRIKSTSMGWHLKSVMEESSKQGSTWKDNKKSKIGSGFVATVPPKNDIVNTYFKCNKCYTFHPENVPCKLCYNCQKPGHFARQCWVPIRQVAPVNAVKMGQNQRACYECGSLDHLRYDYPKWKQATRQAKNPLALEGNRNTQNNGNQARGKAFNGNVFAPLLNVEPCIVNLGYVIEIADDESVEVDRVIRDCKLELGNSLFAIDLILLGYGSFDVIVRMDWLSKNKVVIVCHEKVVEIPIKEGGYFKFMRNSGYHQLLMHEDDIPKTVFRTRYGHFKFTVMPFWVNQCTRLDEPDKGRACSSLEVSVRVTEKGEDKNLKYEWGEKEEEAFQTLKNNLCDAPILLLPDRIKDFVVYCDASNQGLGCVLMERGKVISYALRQLKIHEKNYTTHDLELGAVMFALKTWKHYLYGTKSVIYTDHKSLQHTSDQKELNMRQKRIWVPLVGDVRRVVLNEAHKSRYSVHPGVDKMYHDLCDMYWWPGIKRDIAIYVSKCLTCAKVKAGHQRPSCLLQQLEIPEWKWDKITMDLITKLPRSRSGHDAIWVIVDRLPKSAYFLAIREDFNTWKLTRLYIGVIVARHGVPVLISSDQDGRFTSHFWQMVHKALGTRLDLSTAYHPQTDGQTEFSYNNSYHSSIRCALFEALYGRKRRSPVLWVEIGEGSLIGPELVLETTDKVVLIKEKLKAARDRQKSYADKRRKPLKFEVGDQKCLANANLHVPLDEIKVDKTLRFVEEPVEIMDQEIKKLKCRKIALVKVRCDSKHGHEFT</sequence>
<dbReference type="Pfam" id="PF08284">
    <property type="entry name" value="RVP_2"/>
    <property type="match status" value="1"/>
</dbReference>
<comment type="caution">
    <text evidence="6">The sequence shown here is derived from an EMBL/GenBank/DDBJ whole genome shotgun (WGS) entry which is preliminary data.</text>
</comment>
<dbReference type="CDD" id="cd09274">
    <property type="entry name" value="RNase_HI_RT_Ty3"/>
    <property type="match status" value="1"/>
</dbReference>
<keyword evidence="3" id="KW-0862">Zinc</keyword>
<keyword evidence="3" id="KW-0863">Zinc-finger</keyword>